<evidence type="ECO:0000313" key="3">
    <source>
        <dbReference type="EMBL" id="SDC65412.1"/>
    </source>
</evidence>
<sequence length="317" mass="36734">MLYLYILTTFILVGLLYRAIIKIRKKQRTLESLQVNLDRTRNNLAEHEQQNDALHHQLNTCRIEIGNLKNRVEKLSQYQDVLDTEHYVAERKNQVESFVEATKTEAEFLLEKMKAEIENTRHYLEKLEKNSRLNLEAQARERLGAFYHQAVEQEKLATISKALENKIQGYGLQYVYPAQILLDQLIEGYEDIHAAQQLTEVRRKIKNAIAANKVGQCEYVEENRRLSAIALVTHVFNSKADLYLSQLEHDTVGLFIQALQDDFILINHYGAAFSHARIHESFLKLRLEEFKLAALVSAFKAQQPNEPGELQQQMVEG</sequence>
<keyword evidence="1" id="KW-0175">Coiled coil</keyword>
<protein>
    <recommendedName>
        <fullName evidence="2">SNIPE associated domain-containing protein</fullName>
    </recommendedName>
</protein>
<evidence type="ECO:0000259" key="2">
    <source>
        <dbReference type="Pfam" id="PF13250"/>
    </source>
</evidence>
<gene>
    <name evidence="3" type="ORF">SAMN05421732_11023</name>
</gene>
<dbReference type="RefSeq" id="WP_092820374.1">
    <property type="nucleotide sequence ID" value="NZ_BAABKJ010000015.1"/>
</dbReference>
<feature type="coiled-coil region" evidence="1">
    <location>
        <begin position="99"/>
        <end position="130"/>
    </location>
</feature>
<feature type="coiled-coil region" evidence="1">
    <location>
        <begin position="23"/>
        <end position="64"/>
    </location>
</feature>
<dbReference type="Pfam" id="PF13250">
    <property type="entry name" value="SNIPE"/>
    <property type="match status" value="1"/>
</dbReference>
<dbReference type="STRING" id="1226327.SAMN05421732_11023"/>
<dbReference type="InterPro" id="IPR025280">
    <property type="entry name" value="SNIPE"/>
</dbReference>
<name>A0A1G6NC84_9GAMM</name>
<feature type="domain" description="SNIPE associated" evidence="2">
    <location>
        <begin position="195"/>
        <end position="297"/>
    </location>
</feature>
<reference evidence="4" key="1">
    <citation type="submission" date="2016-09" db="EMBL/GenBank/DDBJ databases">
        <authorList>
            <person name="Varghese N."/>
            <person name="Submissions S."/>
        </authorList>
    </citation>
    <scope>NUCLEOTIDE SEQUENCE [LARGE SCALE GENOMIC DNA]</scope>
    <source>
        <strain evidence="4">ANC 4667</strain>
    </source>
</reference>
<proteinExistence type="predicted"/>
<accession>A0A1G6NC84</accession>
<organism evidence="3 4">
    <name type="scientific">Acinetobacter kookii</name>
    <dbReference type="NCBI Taxonomy" id="1226327"/>
    <lineage>
        <taxon>Bacteria</taxon>
        <taxon>Pseudomonadati</taxon>
        <taxon>Pseudomonadota</taxon>
        <taxon>Gammaproteobacteria</taxon>
        <taxon>Moraxellales</taxon>
        <taxon>Moraxellaceae</taxon>
        <taxon>Acinetobacter</taxon>
    </lineage>
</organism>
<dbReference type="EMBL" id="FMYO01000010">
    <property type="protein sequence ID" value="SDC65412.1"/>
    <property type="molecule type" value="Genomic_DNA"/>
</dbReference>
<dbReference type="Proteomes" id="UP000243468">
    <property type="component" value="Unassembled WGS sequence"/>
</dbReference>
<evidence type="ECO:0000313" key="4">
    <source>
        <dbReference type="Proteomes" id="UP000243468"/>
    </source>
</evidence>
<keyword evidence="4" id="KW-1185">Reference proteome</keyword>
<dbReference type="OrthoDB" id="9811665at2"/>
<evidence type="ECO:0000256" key="1">
    <source>
        <dbReference type="SAM" id="Coils"/>
    </source>
</evidence>
<dbReference type="AlphaFoldDB" id="A0A1G6NC84"/>